<dbReference type="EMBL" id="JAAAWP010000008">
    <property type="protein sequence ID" value="NDW22447.1"/>
    <property type="molecule type" value="Genomic_DNA"/>
</dbReference>
<keyword evidence="3" id="KW-0255">Endonuclease</keyword>
<comment type="caution">
    <text evidence="3">The sequence shown here is derived from an EMBL/GenBank/DDBJ whole genome shotgun (WGS) entry which is preliminary data.</text>
</comment>
<gene>
    <name evidence="3" type="ORF">GTW09_13015</name>
</gene>
<keyword evidence="3" id="KW-0378">Hydrolase</keyword>
<dbReference type="GO" id="GO:0004519">
    <property type="term" value="F:endonuclease activity"/>
    <property type="evidence" value="ECO:0007669"/>
    <property type="project" value="UniProtKB-KW"/>
</dbReference>
<dbReference type="RefSeq" id="WP_163112237.1">
    <property type="nucleotide sequence ID" value="NZ_JAAAWP010000008.1"/>
</dbReference>
<organism evidence="3 4">
    <name type="scientific">Alteromonas hispanica</name>
    <dbReference type="NCBI Taxonomy" id="315421"/>
    <lineage>
        <taxon>Bacteria</taxon>
        <taxon>Pseudomonadati</taxon>
        <taxon>Pseudomonadota</taxon>
        <taxon>Gammaproteobacteria</taxon>
        <taxon>Alteromonadales</taxon>
        <taxon>Alteromonadaceae</taxon>
        <taxon>Alteromonas/Salinimonas group</taxon>
        <taxon>Alteromonas</taxon>
    </lineage>
</organism>
<dbReference type="PANTHER" id="PTHR42834">
    <property type="entry name" value="ENDONUCLEASE/EXONUCLEASE/PHOSPHATASE FAMILY PROTEIN (AFU_ORTHOLOGUE AFUA_3G09210)"/>
    <property type="match status" value="1"/>
</dbReference>
<dbReference type="NCBIfam" id="NF033681">
    <property type="entry name" value="ExeM_NucH_DNase"/>
    <property type="match status" value="1"/>
</dbReference>
<dbReference type="AlphaFoldDB" id="A0A6L9MWJ7"/>
<dbReference type="InterPro" id="IPR005135">
    <property type="entry name" value="Endo/exonuclease/phosphatase"/>
</dbReference>
<feature type="domain" description="Endonuclease/exonuclease/phosphatase" evidence="2">
    <location>
        <begin position="517"/>
        <end position="818"/>
    </location>
</feature>
<feature type="chain" id="PRO_5026895877" evidence="1">
    <location>
        <begin position="24"/>
        <end position="867"/>
    </location>
</feature>
<dbReference type="PANTHER" id="PTHR42834:SF1">
    <property type="entry name" value="ENDONUCLEASE_EXONUCLEASE_PHOSPHATASE FAMILY PROTEIN (AFU_ORTHOLOGUE AFUA_3G09210)"/>
    <property type="match status" value="1"/>
</dbReference>
<dbReference type="SUPFAM" id="SSF56219">
    <property type="entry name" value="DNase I-like"/>
    <property type="match status" value="1"/>
</dbReference>
<evidence type="ECO:0000259" key="2">
    <source>
        <dbReference type="Pfam" id="PF03372"/>
    </source>
</evidence>
<sequence>MKIIKTTLAISVGAILTSNPVIEASAAEIAIAGDMNQSSSTNLISYQNTQRDAFSSTADGFQKYQRGVSESIPFAVLDDSLSTFTGDSLGIIDDNNSDEFFGVTDTVNPDNSEPVSAQWVFDISGAPQLGLSIDIGAMGDFENSDFFTITASIDGGVEQVLIASSVDESGSASYTLAGGSSFELDDPLFANDTQLSNKLKTIRAAIEGTGGTLQVTLTASSNGGSEAFAFQNLSIISGFEESEPTGPELVSIADIQGTGFSTELSGEEVVVEGIVVGDYQRNDETDNGDLRGFFLQSLTPDGNPLTSEGIFIFDGSSPSLDVKIGDVVSVIGSVSEFSGMTQVSADSVVVNAEGQPLPEAVSLTLPINDDLDLESVEGMRIILEQPLVISEYFNFDRFGEIVLALPLNNENRLITPTAIEAPGSSAFEQRDIANSQAKITLDDGRTSQNADPAIHPNGDVFSLTNRFRGGDTVQFLNGVMHQAFGAYRIQPTSGAQFLETNPRQSAPAFESDITVASFNVLNYFTTLDENGNRCGPNDSSCRGADNSEEFERQKQKIVAALVDIDADIVGLIEIENNPDVSLKDLTDSVNGVLGSEVYAYVDTGTIGTDAIKVGLIYRQDSVETEGAFATLDSSVDSRFIDQLNRPVLLQTFREKQRGGVLSVAVNHLKSKGSDCEDFGDVDMQDGQGNCNDVRNDAAKALVDWIATDPTNSGDPDVLVIGDLNSYDKEDPILTITSSGFTDLVAKYEGEFAYSYVFDGQVGYLDHALSSSVLTEQVINTQVWHINADEPDIFDYDTSFKKDAQDALFEPNAFRSSDHDPVIVGINLNVVPEDKSQCKKGKWKTLNRHDGSTFKNQGDCVSFVNTGK</sequence>
<dbReference type="CDD" id="cd10283">
    <property type="entry name" value="MnuA_DNase1-like"/>
    <property type="match status" value="1"/>
</dbReference>
<accession>A0A6L9MWJ7</accession>
<name>A0A6L9MWJ7_9ALTE</name>
<dbReference type="InterPro" id="IPR036691">
    <property type="entry name" value="Endo/exonu/phosph_ase_sf"/>
</dbReference>
<dbReference type="Gene3D" id="3.60.10.10">
    <property type="entry name" value="Endonuclease/exonuclease/phosphatase"/>
    <property type="match status" value="1"/>
</dbReference>
<dbReference type="CDD" id="cd04486">
    <property type="entry name" value="YhcR_OBF_like"/>
    <property type="match status" value="1"/>
</dbReference>
<evidence type="ECO:0000313" key="4">
    <source>
        <dbReference type="Proteomes" id="UP000478837"/>
    </source>
</evidence>
<dbReference type="Pfam" id="PF03372">
    <property type="entry name" value="Exo_endo_phos"/>
    <property type="match status" value="1"/>
</dbReference>
<dbReference type="InterPro" id="IPR047971">
    <property type="entry name" value="ExeM-like"/>
</dbReference>
<keyword evidence="4" id="KW-1185">Reference proteome</keyword>
<dbReference type="Proteomes" id="UP000478837">
    <property type="component" value="Unassembled WGS sequence"/>
</dbReference>
<feature type="signal peptide" evidence="1">
    <location>
        <begin position="1"/>
        <end position="23"/>
    </location>
</feature>
<protein>
    <submittedName>
        <fullName evidence="3">ExeM/NucH family extracellular endonuclease</fullName>
    </submittedName>
</protein>
<proteinExistence type="predicted"/>
<keyword evidence="1" id="KW-0732">Signal</keyword>
<evidence type="ECO:0000256" key="1">
    <source>
        <dbReference type="SAM" id="SignalP"/>
    </source>
</evidence>
<evidence type="ECO:0000313" key="3">
    <source>
        <dbReference type="EMBL" id="NDW22447.1"/>
    </source>
</evidence>
<keyword evidence="3" id="KW-0540">Nuclease</keyword>
<reference evidence="3 4" key="1">
    <citation type="submission" date="2020-01" db="EMBL/GenBank/DDBJ databases">
        <title>Genomes of bacteria type strains.</title>
        <authorList>
            <person name="Chen J."/>
            <person name="Zhu S."/>
            <person name="Yang J."/>
        </authorList>
    </citation>
    <scope>NUCLEOTIDE SEQUENCE [LARGE SCALE GENOMIC DNA]</scope>
    <source>
        <strain evidence="3 4">LMG 22958</strain>
    </source>
</reference>